<proteinExistence type="inferred from homology"/>
<organism evidence="4">
    <name type="scientific">marine sediment metagenome</name>
    <dbReference type="NCBI Taxonomy" id="412755"/>
    <lineage>
        <taxon>unclassified sequences</taxon>
        <taxon>metagenomes</taxon>
        <taxon>ecological metagenomes</taxon>
    </lineage>
</organism>
<keyword evidence="2" id="KW-0813">Transport</keyword>
<evidence type="ECO:0000313" key="4">
    <source>
        <dbReference type="EMBL" id="GAG01659.1"/>
    </source>
</evidence>
<gene>
    <name evidence="4" type="ORF">S01H1_43699</name>
</gene>
<reference evidence="4" key="1">
    <citation type="journal article" date="2014" name="Front. Microbiol.">
        <title>High frequency of phylogenetically diverse reductive dehalogenase-homologous genes in deep subseafloor sedimentary metagenomes.</title>
        <authorList>
            <person name="Kawai M."/>
            <person name="Futagami T."/>
            <person name="Toyoda A."/>
            <person name="Takaki Y."/>
            <person name="Nishi S."/>
            <person name="Hori S."/>
            <person name="Arai W."/>
            <person name="Tsubouchi T."/>
            <person name="Morono Y."/>
            <person name="Uchiyama I."/>
            <person name="Ito T."/>
            <person name="Fujiyama A."/>
            <person name="Inagaki F."/>
            <person name="Takami H."/>
        </authorList>
    </citation>
    <scope>NUCLEOTIDE SEQUENCE</scope>
    <source>
        <strain evidence="4">Expedition CK06-06</strain>
    </source>
</reference>
<comment type="caution">
    <text evidence="4">The sequence shown here is derived from an EMBL/GenBank/DDBJ whole genome shotgun (WGS) entry which is preliminary data.</text>
</comment>
<evidence type="ECO:0000256" key="2">
    <source>
        <dbReference type="ARBA" id="ARBA00022448"/>
    </source>
</evidence>
<dbReference type="Gene3D" id="3.40.50.300">
    <property type="entry name" value="P-loop containing nucleotide triphosphate hydrolases"/>
    <property type="match status" value="1"/>
</dbReference>
<dbReference type="GO" id="GO:0015807">
    <property type="term" value="P:L-amino acid transport"/>
    <property type="evidence" value="ECO:0007669"/>
    <property type="project" value="TreeGrafter"/>
</dbReference>
<protein>
    <recommendedName>
        <fullName evidence="5">ABC transporter domain-containing protein</fullName>
    </recommendedName>
</protein>
<comment type="similarity">
    <text evidence="1">Belongs to the ABC transporter superfamily.</text>
</comment>
<sequence length="112" mass="12542">MSGGERQMLAESMVLMRDPKIMLVDEPTAGLMPKLVTDVLNKLEEMAETTGLPIVVVEQRARRALEIGDLAYMMRGGNFTFEGKADELLNHPHLTEMYLGAIEVHDLKSVRE</sequence>
<dbReference type="SUPFAM" id="SSF52540">
    <property type="entry name" value="P-loop containing nucleoside triphosphate hydrolases"/>
    <property type="match status" value="1"/>
</dbReference>
<name>X0U7A8_9ZZZZ</name>
<dbReference type="PANTHER" id="PTHR43820">
    <property type="entry name" value="HIGH-AFFINITY BRANCHED-CHAIN AMINO ACID TRANSPORT ATP-BINDING PROTEIN LIVF"/>
    <property type="match status" value="1"/>
</dbReference>
<keyword evidence="3" id="KW-0029">Amino-acid transport</keyword>
<dbReference type="GO" id="GO:0015658">
    <property type="term" value="F:branched-chain amino acid transmembrane transporter activity"/>
    <property type="evidence" value="ECO:0007669"/>
    <property type="project" value="TreeGrafter"/>
</dbReference>
<dbReference type="PANTHER" id="PTHR43820:SF7">
    <property type="entry name" value="BRANCHED-CHAIN AMINO ACID TRANSPORT ATP-BINDING PROTEIN LIVF-RELATED"/>
    <property type="match status" value="1"/>
</dbReference>
<evidence type="ECO:0000256" key="1">
    <source>
        <dbReference type="ARBA" id="ARBA00005417"/>
    </source>
</evidence>
<accession>X0U7A8</accession>
<evidence type="ECO:0008006" key="5">
    <source>
        <dbReference type="Google" id="ProtNLM"/>
    </source>
</evidence>
<dbReference type="InterPro" id="IPR027417">
    <property type="entry name" value="P-loop_NTPase"/>
</dbReference>
<dbReference type="AlphaFoldDB" id="X0U7A8"/>
<dbReference type="InterPro" id="IPR052156">
    <property type="entry name" value="BCAA_Transport_ATP-bd_LivF"/>
</dbReference>
<dbReference type="EMBL" id="BARS01027850">
    <property type="protein sequence ID" value="GAG01659.1"/>
    <property type="molecule type" value="Genomic_DNA"/>
</dbReference>
<evidence type="ECO:0000256" key="3">
    <source>
        <dbReference type="ARBA" id="ARBA00022970"/>
    </source>
</evidence>